<evidence type="ECO:0000256" key="6">
    <source>
        <dbReference type="ARBA" id="ARBA00022989"/>
    </source>
</evidence>
<dbReference type="InterPro" id="IPR020846">
    <property type="entry name" value="MFS_dom"/>
</dbReference>
<evidence type="ECO:0000256" key="7">
    <source>
        <dbReference type="ARBA" id="ARBA00023136"/>
    </source>
</evidence>
<feature type="transmembrane region" description="Helical" evidence="9">
    <location>
        <begin position="81"/>
        <end position="100"/>
    </location>
</feature>
<dbReference type="OrthoDB" id="9764259at2"/>
<evidence type="ECO:0000313" key="11">
    <source>
        <dbReference type="EMBL" id="SDG83244.1"/>
    </source>
</evidence>
<protein>
    <submittedName>
        <fullName evidence="11">MFS transporter, DHA1 family, tetracycline resistance protein</fullName>
    </submittedName>
</protein>
<proteinExistence type="inferred from homology"/>
<feature type="transmembrane region" description="Helical" evidence="9">
    <location>
        <begin position="12"/>
        <end position="32"/>
    </location>
</feature>
<sequence>MRVNPQSRLTLVFILITVFLDIVGLGIILPVLPELILDLSGETVTNAAVIGGYLVFVYASMQFFFSPILGNLSDRWGRRPILLLSLVGLSIDYLIMAWAPTLAWLFVGRVLSGICGAAMGTATAYVADITPKEKRSQRFGLIGAAFGLGFIVGPVIGGELGEFGPRAPFYLAAVLAAANVVFGFFVLPESLSKFRRRRFNWKRANPVGAILAFRHSPVIFVLLGSLFLFSLAGQTYPNVWNFFTIEEFGWSPSQIGRSLGVFGVLFALSQALLVGYSTRSIGVTPTVIIGLSLAVVAFTGVSFIHTELGLWTFLVIGAFSGIAAPALTGLLANNVRSNQQGELQGAVNASNSLTAIIAPLAATQMFAFFTTSPLRPIHFPGAPFFAAGMLVLGAIGLFIFAAIKFDLRSKPYDETRKKPRYTQPTGQAVNAPDEEETLAEIEDNPDDEIIESPRTTAQEQTDKK</sequence>
<evidence type="ECO:0000256" key="3">
    <source>
        <dbReference type="ARBA" id="ARBA00007520"/>
    </source>
</evidence>
<dbReference type="PANTHER" id="PTHR23504">
    <property type="entry name" value="MAJOR FACILITATOR SUPERFAMILY DOMAIN-CONTAINING PROTEIN 10"/>
    <property type="match status" value="1"/>
</dbReference>
<comment type="function">
    <text evidence="1">Resistance to tetracycline by an active tetracycline efflux. This is an energy-dependent process that decreases the accumulation of the antibiotic in whole cells. This protein functions as a metal-tetracycline/H(+) antiporter.</text>
</comment>
<dbReference type="SUPFAM" id="SSF103473">
    <property type="entry name" value="MFS general substrate transporter"/>
    <property type="match status" value="1"/>
</dbReference>
<evidence type="ECO:0000313" key="12">
    <source>
        <dbReference type="Proteomes" id="UP000199495"/>
    </source>
</evidence>
<dbReference type="Gene3D" id="1.20.1250.20">
    <property type="entry name" value="MFS general substrate transporter like domains"/>
    <property type="match status" value="1"/>
</dbReference>
<keyword evidence="5 9" id="KW-0812">Transmembrane</keyword>
<evidence type="ECO:0000256" key="4">
    <source>
        <dbReference type="ARBA" id="ARBA00022448"/>
    </source>
</evidence>
<dbReference type="Pfam" id="PF07690">
    <property type="entry name" value="MFS_1"/>
    <property type="match status" value="1"/>
</dbReference>
<evidence type="ECO:0000256" key="1">
    <source>
        <dbReference type="ARBA" id="ARBA00003279"/>
    </source>
</evidence>
<keyword evidence="6 9" id="KW-1133">Transmembrane helix</keyword>
<accession>A0A1G7XGK1</accession>
<feature type="compositionally biased region" description="Acidic residues" evidence="8">
    <location>
        <begin position="432"/>
        <end position="450"/>
    </location>
</feature>
<dbReference type="PROSITE" id="PS00216">
    <property type="entry name" value="SUGAR_TRANSPORT_1"/>
    <property type="match status" value="1"/>
</dbReference>
<feature type="transmembrane region" description="Helical" evidence="9">
    <location>
        <begin position="283"/>
        <end position="304"/>
    </location>
</feature>
<feature type="transmembrane region" description="Helical" evidence="9">
    <location>
        <begin position="255"/>
        <end position="276"/>
    </location>
</feature>
<reference evidence="11 12" key="1">
    <citation type="submission" date="2016-10" db="EMBL/GenBank/DDBJ databases">
        <authorList>
            <person name="de Groot N.N."/>
        </authorList>
    </citation>
    <scope>NUCLEOTIDE SEQUENCE [LARGE SCALE GENOMIC DNA]</scope>
    <source>
        <strain evidence="11 12">CGMCC 1.10267</strain>
    </source>
</reference>
<feature type="transmembrane region" description="Helical" evidence="9">
    <location>
        <begin position="44"/>
        <end position="69"/>
    </location>
</feature>
<comment type="subcellular location">
    <subcellularLocation>
        <location evidence="2">Membrane</location>
        <topology evidence="2">Multi-pass membrane protein</topology>
    </subcellularLocation>
</comment>
<name>A0A1G7XGK1_9HYPH</name>
<dbReference type="InterPro" id="IPR011701">
    <property type="entry name" value="MFS"/>
</dbReference>
<evidence type="ECO:0000256" key="2">
    <source>
        <dbReference type="ARBA" id="ARBA00004141"/>
    </source>
</evidence>
<dbReference type="GO" id="GO:0022857">
    <property type="term" value="F:transmembrane transporter activity"/>
    <property type="evidence" value="ECO:0007669"/>
    <property type="project" value="InterPro"/>
</dbReference>
<feature type="transmembrane region" description="Helical" evidence="9">
    <location>
        <begin position="310"/>
        <end position="332"/>
    </location>
</feature>
<evidence type="ECO:0000256" key="5">
    <source>
        <dbReference type="ARBA" id="ARBA00022692"/>
    </source>
</evidence>
<feature type="transmembrane region" description="Helical" evidence="9">
    <location>
        <begin position="139"/>
        <end position="157"/>
    </location>
</feature>
<dbReference type="InterPro" id="IPR036259">
    <property type="entry name" value="MFS_trans_sf"/>
</dbReference>
<gene>
    <name evidence="11" type="ORF">SAMN04487974_10996</name>
</gene>
<keyword evidence="12" id="KW-1185">Reference proteome</keyword>
<dbReference type="InterPro" id="IPR005829">
    <property type="entry name" value="Sugar_transporter_CS"/>
</dbReference>
<feature type="transmembrane region" description="Helical" evidence="9">
    <location>
        <begin position="208"/>
        <end position="235"/>
    </location>
</feature>
<feature type="transmembrane region" description="Helical" evidence="9">
    <location>
        <begin position="106"/>
        <end position="127"/>
    </location>
</feature>
<feature type="transmembrane region" description="Helical" evidence="9">
    <location>
        <begin position="169"/>
        <end position="187"/>
    </location>
</feature>
<dbReference type="PROSITE" id="PS50850">
    <property type="entry name" value="MFS"/>
    <property type="match status" value="1"/>
</dbReference>
<dbReference type="STRING" id="440168.SAMN04487974_10996"/>
<dbReference type="AlphaFoldDB" id="A0A1G7XGK1"/>
<dbReference type="CDD" id="cd17388">
    <property type="entry name" value="MFS_TetA"/>
    <property type="match status" value="1"/>
</dbReference>
<dbReference type="GO" id="GO:0016020">
    <property type="term" value="C:membrane"/>
    <property type="evidence" value="ECO:0007669"/>
    <property type="project" value="UniProtKB-SubCell"/>
</dbReference>
<dbReference type="PRINTS" id="PR01035">
    <property type="entry name" value="TCRTETA"/>
</dbReference>
<feature type="transmembrane region" description="Helical" evidence="9">
    <location>
        <begin position="353"/>
        <end position="370"/>
    </location>
</feature>
<dbReference type="InterPro" id="IPR001958">
    <property type="entry name" value="Tet-R_TetA/multi-R_MdtG-like"/>
</dbReference>
<keyword evidence="4" id="KW-0813">Transport</keyword>
<feature type="compositionally biased region" description="Polar residues" evidence="8">
    <location>
        <begin position="453"/>
        <end position="464"/>
    </location>
</feature>
<feature type="domain" description="Major facilitator superfamily (MFS) profile" evidence="10">
    <location>
        <begin position="10"/>
        <end position="405"/>
    </location>
</feature>
<organism evidence="11 12">
    <name type="scientific">Pelagibacterium luteolum</name>
    <dbReference type="NCBI Taxonomy" id="440168"/>
    <lineage>
        <taxon>Bacteria</taxon>
        <taxon>Pseudomonadati</taxon>
        <taxon>Pseudomonadota</taxon>
        <taxon>Alphaproteobacteria</taxon>
        <taxon>Hyphomicrobiales</taxon>
        <taxon>Devosiaceae</taxon>
        <taxon>Pelagibacterium</taxon>
    </lineage>
</organism>
<evidence type="ECO:0000256" key="8">
    <source>
        <dbReference type="SAM" id="MobiDB-lite"/>
    </source>
</evidence>
<comment type="similarity">
    <text evidence="3">Belongs to the major facilitator superfamily. TCR/Tet family.</text>
</comment>
<evidence type="ECO:0000259" key="10">
    <source>
        <dbReference type="PROSITE" id="PS50850"/>
    </source>
</evidence>
<feature type="region of interest" description="Disordered" evidence="8">
    <location>
        <begin position="415"/>
        <end position="464"/>
    </location>
</feature>
<evidence type="ECO:0000256" key="9">
    <source>
        <dbReference type="SAM" id="Phobius"/>
    </source>
</evidence>
<dbReference type="EMBL" id="FNCS01000009">
    <property type="protein sequence ID" value="SDG83244.1"/>
    <property type="molecule type" value="Genomic_DNA"/>
</dbReference>
<dbReference type="PANTHER" id="PTHR23504:SF15">
    <property type="entry name" value="MAJOR FACILITATOR SUPERFAMILY (MFS) PROFILE DOMAIN-CONTAINING PROTEIN"/>
    <property type="match status" value="1"/>
</dbReference>
<feature type="transmembrane region" description="Helical" evidence="9">
    <location>
        <begin position="382"/>
        <end position="403"/>
    </location>
</feature>
<keyword evidence="7 9" id="KW-0472">Membrane</keyword>
<dbReference type="Proteomes" id="UP000199495">
    <property type="component" value="Unassembled WGS sequence"/>
</dbReference>
<dbReference type="RefSeq" id="WP_090597370.1">
    <property type="nucleotide sequence ID" value="NZ_FNCS01000009.1"/>
</dbReference>